<evidence type="ECO:0000256" key="8">
    <source>
        <dbReference type="SAM" id="MobiDB-lite"/>
    </source>
</evidence>
<dbReference type="SMART" id="SM00544">
    <property type="entry name" value="MA3"/>
    <property type="match status" value="1"/>
</dbReference>
<comment type="subcellular location">
    <subcellularLocation>
        <location evidence="1">Nucleus</location>
        <location evidence="1">Nucleolus</location>
    </subcellularLocation>
</comment>
<feature type="domain" description="MI" evidence="9">
    <location>
        <begin position="641"/>
        <end position="757"/>
    </location>
</feature>
<reference evidence="10" key="1">
    <citation type="submission" date="2021-01" db="EMBL/GenBank/DDBJ databases">
        <authorList>
            <person name="Zahm M."/>
            <person name="Roques C."/>
            <person name="Cabau C."/>
            <person name="Klopp C."/>
            <person name="Donnadieu C."/>
            <person name="Jouanno E."/>
            <person name="Lampietro C."/>
            <person name="Louis A."/>
            <person name="Herpin A."/>
            <person name="Echchiki A."/>
            <person name="Berthelot C."/>
            <person name="Parey E."/>
            <person name="Roest-Crollius H."/>
            <person name="Braasch I."/>
            <person name="Postlethwait J."/>
            <person name="Bobe J."/>
            <person name="Montfort J."/>
            <person name="Bouchez O."/>
            <person name="Begum T."/>
            <person name="Mejri S."/>
            <person name="Adams A."/>
            <person name="Chen W.-J."/>
            <person name="Guiguen Y."/>
        </authorList>
    </citation>
    <scope>NUCLEOTIDE SEQUENCE</scope>
    <source>
        <tissue evidence="10">Blood</tissue>
    </source>
</reference>
<evidence type="ECO:0000313" key="11">
    <source>
        <dbReference type="Proteomes" id="UP000829720"/>
    </source>
</evidence>
<dbReference type="PANTHER" id="PTHR18034">
    <property type="entry name" value="CELL CYCLE CONTROL PROTEIN CWF22-RELATED"/>
    <property type="match status" value="1"/>
</dbReference>
<evidence type="ECO:0000256" key="7">
    <source>
        <dbReference type="ARBA" id="ARBA00075714"/>
    </source>
</evidence>
<feature type="compositionally biased region" description="Basic residues" evidence="8">
    <location>
        <begin position="46"/>
        <end position="60"/>
    </location>
</feature>
<dbReference type="SUPFAM" id="SSF48371">
    <property type="entry name" value="ARM repeat"/>
    <property type="match status" value="1"/>
</dbReference>
<feature type="compositionally biased region" description="Acidic residues" evidence="8">
    <location>
        <begin position="232"/>
        <end position="255"/>
    </location>
</feature>
<feature type="compositionally biased region" description="Basic residues" evidence="8">
    <location>
        <begin position="1"/>
        <end position="12"/>
    </location>
</feature>
<gene>
    <name evidence="10" type="ORF">AGOR_G00176300</name>
</gene>
<dbReference type="GO" id="GO:0003723">
    <property type="term" value="F:RNA binding"/>
    <property type="evidence" value="ECO:0007669"/>
    <property type="project" value="InterPro"/>
</dbReference>
<comment type="function">
    <text evidence="4">Plays a role in targeting PPP1CA to the nucleolus.</text>
</comment>
<dbReference type="GO" id="GO:0005730">
    <property type="term" value="C:nucleolus"/>
    <property type="evidence" value="ECO:0007669"/>
    <property type="project" value="UniProtKB-SubCell"/>
</dbReference>
<feature type="compositionally biased region" description="Acidic residues" evidence="8">
    <location>
        <begin position="263"/>
        <end position="300"/>
    </location>
</feature>
<dbReference type="Proteomes" id="UP000829720">
    <property type="component" value="Unassembled WGS sequence"/>
</dbReference>
<dbReference type="InterPro" id="IPR050781">
    <property type="entry name" value="CWC22_splicing_factor"/>
</dbReference>
<dbReference type="GO" id="GO:0042274">
    <property type="term" value="P:ribosomal small subunit biogenesis"/>
    <property type="evidence" value="ECO:0007669"/>
    <property type="project" value="TreeGrafter"/>
</dbReference>
<comment type="caution">
    <text evidence="10">The sequence shown here is derived from an EMBL/GenBank/DDBJ whole genome shotgun (WGS) entry which is preliminary data.</text>
</comment>
<dbReference type="Pfam" id="PF02847">
    <property type="entry name" value="MA3"/>
    <property type="match status" value="1"/>
</dbReference>
<dbReference type="InterPro" id="IPR003891">
    <property type="entry name" value="Initiation_fac_eIF4g_MI"/>
</dbReference>
<organism evidence="10 11">
    <name type="scientific">Albula goreensis</name>
    <dbReference type="NCBI Taxonomy" id="1534307"/>
    <lineage>
        <taxon>Eukaryota</taxon>
        <taxon>Metazoa</taxon>
        <taxon>Chordata</taxon>
        <taxon>Craniata</taxon>
        <taxon>Vertebrata</taxon>
        <taxon>Euteleostomi</taxon>
        <taxon>Actinopterygii</taxon>
        <taxon>Neopterygii</taxon>
        <taxon>Teleostei</taxon>
        <taxon>Albuliformes</taxon>
        <taxon>Albulidae</taxon>
        <taxon>Albula</taxon>
    </lineage>
</organism>
<name>A0A8T3D3G6_9TELE</name>
<feature type="region of interest" description="Disordered" evidence="8">
    <location>
        <begin position="1"/>
        <end position="60"/>
    </location>
</feature>
<dbReference type="SMART" id="SM00543">
    <property type="entry name" value="MIF4G"/>
    <property type="match status" value="1"/>
</dbReference>
<keyword evidence="3" id="KW-0539">Nucleus</keyword>
<dbReference type="PROSITE" id="PS51366">
    <property type="entry name" value="MI"/>
    <property type="match status" value="1"/>
</dbReference>
<dbReference type="Pfam" id="PF02854">
    <property type="entry name" value="MIF4G"/>
    <property type="match status" value="1"/>
</dbReference>
<feature type="compositionally biased region" description="Polar residues" evidence="8">
    <location>
        <begin position="127"/>
        <end position="140"/>
    </location>
</feature>
<dbReference type="EMBL" id="JAERUA010000016">
    <property type="protein sequence ID" value="KAI1889168.1"/>
    <property type="molecule type" value="Genomic_DNA"/>
</dbReference>
<feature type="region of interest" description="Disordered" evidence="8">
    <location>
        <begin position="202"/>
        <end position="333"/>
    </location>
</feature>
<evidence type="ECO:0000256" key="2">
    <source>
        <dbReference type="ARBA" id="ARBA00006856"/>
    </source>
</evidence>
<feature type="region of interest" description="Disordered" evidence="8">
    <location>
        <begin position="92"/>
        <end position="156"/>
    </location>
</feature>
<evidence type="ECO:0000256" key="4">
    <source>
        <dbReference type="ARBA" id="ARBA00054269"/>
    </source>
</evidence>
<evidence type="ECO:0000313" key="10">
    <source>
        <dbReference type="EMBL" id="KAI1889168.1"/>
    </source>
</evidence>
<dbReference type="AlphaFoldDB" id="A0A8T3D3G6"/>
<sequence>MKGKARGKRKGKGNTGKLQKYMVSVDEFVQTKLGDNETEEGNENRIKKKSRKELRKEKRKFKKLKMKNYYEGNKHLNQCLDSTSSVIESEVTTVKNKKKAKDDSIKLQKTAINNSEIKNSKSEEPQTSKLQEQSKGTSSKRVSKKKNKLQENRRQALLEANAAEDKEIKKLERYLGLNKRKNKNTLPQSFAADGLDYILGALEPGLSGTGMYESDEDMDVTDVQNELKILDDNDTELSDDAEEQDDCSDDSDDNLDMDKDSNEMDDISGEEKEDNGEEEEDFDEDDAINENSECEEEEQDSEKQLKDTGGQDDDASHSITTTTTPGKYVPPHLREAAHDKRRAELERLKRNIKGLVNRLSEPNLASISGQLEELYMNRSRKDMNETLTEVLLSACVTPALMPDRLLMEHVLLVSVLHHTVGLEVGAHFLETVVRQFEDVYQCVSEGKECDNLVAIVAHLYNFHVVHSLLIFDILKKLTGSFTEKDIELILFLLKNVGFALRKDDAMALKELISEAQRKANSLGTKFQDQTRVRFMLETMLALKNNDMRKIPGYDPEPVERLRKLQRTLVHQSSAGSDVKLRVSLENLLEADQVGRWWIVGSSWSGAPMIGDHGNKQQKSSVEGQFSAKVLELARKQRMNTDIRRNIFCIVMTSEDYLDAFEKLLRLGLKDQQEREIVHVLLDCCLQEKTFNPYYSVLGEKFCSHDRRFQMTFQFSLWDKFKELANLSSSTFSNLVQLVVRLLQKKSLSLSILKVIEFGELDKPKVRFLRQVLSKLLSDTDSEDLENIFGRISGIPKLGMLREGLKLFISHFLLRNAQSLGTAEQARLLSERAEVATQAMEAKDAKLKL</sequence>
<comment type="subunit">
    <text evidence="5">May interact with EIF4A1, EIF4A2 and EIF4A3. Interacts with PPP1CA and PPP1CC.</text>
</comment>
<dbReference type="FunFam" id="1.25.40.180:FF:000032">
    <property type="entry name" value="Nucleolar MIF4G domain-containing protein 1"/>
    <property type="match status" value="1"/>
</dbReference>
<dbReference type="Gene3D" id="1.25.40.180">
    <property type="match status" value="1"/>
</dbReference>
<dbReference type="InterPro" id="IPR003890">
    <property type="entry name" value="MIF4G-like_typ-3"/>
</dbReference>
<keyword evidence="11" id="KW-1185">Reference proteome</keyword>
<evidence type="ECO:0000256" key="1">
    <source>
        <dbReference type="ARBA" id="ARBA00004604"/>
    </source>
</evidence>
<evidence type="ECO:0000259" key="9">
    <source>
        <dbReference type="PROSITE" id="PS51366"/>
    </source>
</evidence>
<evidence type="ECO:0000256" key="5">
    <source>
        <dbReference type="ARBA" id="ARBA00063784"/>
    </source>
</evidence>
<dbReference type="OrthoDB" id="10260961at2759"/>
<dbReference type="InterPro" id="IPR016024">
    <property type="entry name" value="ARM-type_fold"/>
</dbReference>
<proteinExistence type="inferred from homology"/>
<comment type="similarity">
    <text evidence="2">Belongs to the CWC22 family.</text>
</comment>
<accession>A0A8T3D3G6</accession>
<evidence type="ECO:0000256" key="3">
    <source>
        <dbReference type="ARBA" id="ARBA00023242"/>
    </source>
</evidence>
<evidence type="ECO:0000256" key="6">
    <source>
        <dbReference type="ARBA" id="ARBA00072504"/>
    </source>
</evidence>
<dbReference type="PANTHER" id="PTHR18034:SF4">
    <property type="entry name" value="NUCLEOLAR MIF4G DOMAIN-CONTAINING PROTEIN 1"/>
    <property type="match status" value="1"/>
</dbReference>
<protein>
    <recommendedName>
        <fullName evidence="6">Nucleolar MIF4G domain-containing protein 1</fullName>
    </recommendedName>
    <alternativeName>
        <fullName evidence="7">SGD1 homolog</fullName>
    </alternativeName>
</protein>